<gene>
    <name evidence="1" type="ORF">K435DRAFT_839470</name>
</gene>
<name>A0A4S8M079_DENBC</name>
<dbReference type="OrthoDB" id="3064537at2759"/>
<dbReference type="EMBL" id="ML179199">
    <property type="protein sequence ID" value="THU95444.1"/>
    <property type="molecule type" value="Genomic_DNA"/>
</dbReference>
<proteinExistence type="predicted"/>
<accession>A0A4S8M079</accession>
<dbReference type="Proteomes" id="UP000297245">
    <property type="component" value="Unassembled WGS sequence"/>
</dbReference>
<dbReference type="AlphaFoldDB" id="A0A4S8M079"/>
<evidence type="ECO:0000313" key="2">
    <source>
        <dbReference type="Proteomes" id="UP000297245"/>
    </source>
</evidence>
<evidence type="ECO:0000313" key="1">
    <source>
        <dbReference type="EMBL" id="THU95444.1"/>
    </source>
</evidence>
<organism evidence="1 2">
    <name type="scientific">Dendrothele bispora (strain CBS 962.96)</name>
    <dbReference type="NCBI Taxonomy" id="1314807"/>
    <lineage>
        <taxon>Eukaryota</taxon>
        <taxon>Fungi</taxon>
        <taxon>Dikarya</taxon>
        <taxon>Basidiomycota</taxon>
        <taxon>Agaricomycotina</taxon>
        <taxon>Agaricomycetes</taxon>
        <taxon>Agaricomycetidae</taxon>
        <taxon>Agaricales</taxon>
        <taxon>Agaricales incertae sedis</taxon>
        <taxon>Dendrothele</taxon>
    </lineage>
</organism>
<protein>
    <submittedName>
        <fullName evidence="1">Uncharacterized protein</fullName>
    </submittedName>
</protein>
<sequence>MSFATYGVFSFMTLTPSTIATGPHQRKTFDRQADLHGWRRPLSTSSEIENMHRYTDRFNVCSTAGWKVHHRAKGELAEIVKNRSHKVVQLNAFTFDGDRIAPNEYMSKIPRRLVVAKFTITHEVNQESKLDIFRAHVSSVHVLAPLQLMAGSVVNGEQDL</sequence>
<keyword evidence="2" id="KW-1185">Reference proteome</keyword>
<reference evidence="1 2" key="1">
    <citation type="journal article" date="2019" name="Nat. Ecol. Evol.">
        <title>Megaphylogeny resolves global patterns of mushroom evolution.</title>
        <authorList>
            <person name="Varga T."/>
            <person name="Krizsan K."/>
            <person name="Foldi C."/>
            <person name="Dima B."/>
            <person name="Sanchez-Garcia M."/>
            <person name="Sanchez-Ramirez S."/>
            <person name="Szollosi G.J."/>
            <person name="Szarkandi J.G."/>
            <person name="Papp V."/>
            <person name="Albert L."/>
            <person name="Andreopoulos W."/>
            <person name="Angelini C."/>
            <person name="Antonin V."/>
            <person name="Barry K.W."/>
            <person name="Bougher N.L."/>
            <person name="Buchanan P."/>
            <person name="Buyck B."/>
            <person name="Bense V."/>
            <person name="Catcheside P."/>
            <person name="Chovatia M."/>
            <person name="Cooper J."/>
            <person name="Damon W."/>
            <person name="Desjardin D."/>
            <person name="Finy P."/>
            <person name="Geml J."/>
            <person name="Haridas S."/>
            <person name="Hughes K."/>
            <person name="Justo A."/>
            <person name="Karasinski D."/>
            <person name="Kautmanova I."/>
            <person name="Kiss B."/>
            <person name="Kocsube S."/>
            <person name="Kotiranta H."/>
            <person name="LaButti K.M."/>
            <person name="Lechner B.E."/>
            <person name="Liimatainen K."/>
            <person name="Lipzen A."/>
            <person name="Lukacs Z."/>
            <person name="Mihaltcheva S."/>
            <person name="Morgado L.N."/>
            <person name="Niskanen T."/>
            <person name="Noordeloos M.E."/>
            <person name="Ohm R.A."/>
            <person name="Ortiz-Santana B."/>
            <person name="Ovrebo C."/>
            <person name="Racz N."/>
            <person name="Riley R."/>
            <person name="Savchenko A."/>
            <person name="Shiryaev A."/>
            <person name="Soop K."/>
            <person name="Spirin V."/>
            <person name="Szebenyi C."/>
            <person name="Tomsovsky M."/>
            <person name="Tulloss R.E."/>
            <person name="Uehling J."/>
            <person name="Grigoriev I.V."/>
            <person name="Vagvolgyi C."/>
            <person name="Papp T."/>
            <person name="Martin F.M."/>
            <person name="Miettinen O."/>
            <person name="Hibbett D.S."/>
            <person name="Nagy L.G."/>
        </authorList>
    </citation>
    <scope>NUCLEOTIDE SEQUENCE [LARGE SCALE GENOMIC DNA]</scope>
    <source>
        <strain evidence="1 2">CBS 962.96</strain>
    </source>
</reference>